<gene>
    <name evidence="11" type="ORF">QBC36DRAFT_178388</name>
</gene>
<keyword evidence="7" id="KW-0378">Hydrolase</keyword>
<keyword evidence="5" id="KW-0964">Secreted</keyword>
<comment type="catalytic activity">
    <reaction evidence="1">
        <text>Random hydrolysis of (1-&gt;4)-beta-D-mannosidic linkages in mannans, galactomannans and glucomannans.</text>
        <dbReference type="EC" id="3.2.1.78"/>
    </reaction>
</comment>
<keyword evidence="6 9" id="KW-0732">Signal</keyword>
<evidence type="ECO:0000313" key="12">
    <source>
        <dbReference type="Proteomes" id="UP001302321"/>
    </source>
</evidence>
<dbReference type="PANTHER" id="PTHR31451:SF39">
    <property type="entry name" value="MANNAN ENDO-1,4-BETA-MANNOSIDASE 1"/>
    <property type="match status" value="1"/>
</dbReference>
<comment type="caution">
    <text evidence="11">The sequence shown here is derived from an EMBL/GenBank/DDBJ whole genome shotgun (WGS) entry which is preliminary data.</text>
</comment>
<dbReference type="InterPro" id="IPR001547">
    <property type="entry name" value="Glyco_hydro_5"/>
</dbReference>
<name>A0AAN7AC20_9PEZI</name>
<evidence type="ECO:0000256" key="9">
    <source>
        <dbReference type="SAM" id="SignalP"/>
    </source>
</evidence>
<reference evidence="11" key="1">
    <citation type="journal article" date="2023" name="Mol. Phylogenet. Evol.">
        <title>Genome-scale phylogeny and comparative genomics of the fungal order Sordariales.</title>
        <authorList>
            <person name="Hensen N."/>
            <person name="Bonometti L."/>
            <person name="Westerberg I."/>
            <person name="Brannstrom I.O."/>
            <person name="Guillou S."/>
            <person name="Cros-Aarteil S."/>
            <person name="Calhoun S."/>
            <person name="Haridas S."/>
            <person name="Kuo A."/>
            <person name="Mondo S."/>
            <person name="Pangilinan J."/>
            <person name="Riley R."/>
            <person name="LaButti K."/>
            <person name="Andreopoulos B."/>
            <person name="Lipzen A."/>
            <person name="Chen C."/>
            <person name="Yan M."/>
            <person name="Daum C."/>
            <person name="Ng V."/>
            <person name="Clum A."/>
            <person name="Steindorff A."/>
            <person name="Ohm R.A."/>
            <person name="Martin F."/>
            <person name="Silar P."/>
            <person name="Natvig D.O."/>
            <person name="Lalanne C."/>
            <person name="Gautier V."/>
            <person name="Ament-Velasquez S.L."/>
            <person name="Kruys A."/>
            <person name="Hutchinson M.I."/>
            <person name="Powell A.J."/>
            <person name="Barry K."/>
            <person name="Miller A.N."/>
            <person name="Grigoriev I.V."/>
            <person name="Debuchy R."/>
            <person name="Gladieux P."/>
            <person name="Hiltunen Thoren M."/>
            <person name="Johannesson H."/>
        </authorList>
    </citation>
    <scope>NUCLEOTIDE SEQUENCE</scope>
    <source>
        <strain evidence="11">CBS 892.96</strain>
    </source>
</reference>
<dbReference type="EC" id="3.2.1.78" evidence="4"/>
<dbReference type="AlphaFoldDB" id="A0AAN7AC20"/>
<dbReference type="EMBL" id="MU866103">
    <property type="protein sequence ID" value="KAK4180157.1"/>
    <property type="molecule type" value="Genomic_DNA"/>
</dbReference>
<comment type="similarity">
    <text evidence="3">Belongs to the glycosyl hydrolase 5 (cellulase A) family.</text>
</comment>
<evidence type="ECO:0000256" key="2">
    <source>
        <dbReference type="ARBA" id="ARBA00004613"/>
    </source>
</evidence>
<proteinExistence type="inferred from homology"/>
<evidence type="ECO:0000259" key="10">
    <source>
        <dbReference type="Pfam" id="PF26410"/>
    </source>
</evidence>
<evidence type="ECO:0000256" key="4">
    <source>
        <dbReference type="ARBA" id="ARBA00012706"/>
    </source>
</evidence>
<dbReference type="InterPro" id="IPR017853">
    <property type="entry name" value="GH"/>
</dbReference>
<dbReference type="GO" id="GO:0005576">
    <property type="term" value="C:extracellular region"/>
    <property type="evidence" value="ECO:0007669"/>
    <property type="project" value="UniProtKB-SubCell"/>
</dbReference>
<dbReference type="Gene3D" id="3.20.20.80">
    <property type="entry name" value="Glycosidases"/>
    <property type="match status" value="1"/>
</dbReference>
<evidence type="ECO:0000256" key="8">
    <source>
        <dbReference type="ARBA" id="ARBA00023295"/>
    </source>
</evidence>
<keyword evidence="8" id="KW-0326">Glycosidase</keyword>
<evidence type="ECO:0000256" key="1">
    <source>
        <dbReference type="ARBA" id="ARBA00001678"/>
    </source>
</evidence>
<reference evidence="11" key="2">
    <citation type="submission" date="2023-05" db="EMBL/GenBank/DDBJ databases">
        <authorList>
            <consortium name="Lawrence Berkeley National Laboratory"/>
            <person name="Steindorff A."/>
            <person name="Hensen N."/>
            <person name="Bonometti L."/>
            <person name="Westerberg I."/>
            <person name="Brannstrom I.O."/>
            <person name="Guillou S."/>
            <person name="Cros-Aarteil S."/>
            <person name="Calhoun S."/>
            <person name="Haridas S."/>
            <person name="Kuo A."/>
            <person name="Mondo S."/>
            <person name="Pangilinan J."/>
            <person name="Riley R."/>
            <person name="Labutti K."/>
            <person name="Andreopoulos B."/>
            <person name="Lipzen A."/>
            <person name="Chen C."/>
            <person name="Yanf M."/>
            <person name="Daum C."/>
            <person name="Ng V."/>
            <person name="Clum A."/>
            <person name="Ohm R."/>
            <person name="Martin F."/>
            <person name="Silar P."/>
            <person name="Natvig D."/>
            <person name="Lalanne C."/>
            <person name="Gautier V."/>
            <person name="Ament-Velasquez S.L."/>
            <person name="Kruys A."/>
            <person name="Hutchinson M.I."/>
            <person name="Powell A.J."/>
            <person name="Barry K."/>
            <person name="Miller A.N."/>
            <person name="Grigoriev I.V."/>
            <person name="Debuchy R."/>
            <person name="Gladieux P."/>
            <person name="Thoren M.H."/>
            <person name="Johannesson H."/>
        </authorList>
    </citation>
    <scope>NUCLEOTIDE SEQUENCE</scope>
    <source>
        <strain evidence="11">CBS 892.96</strain>
    </source>
</reference>
<evidence type="ECO:0000256" key="3">
    <source>
        <dbReference type="ARBA" id="ARBA00005641"/>
    </source>
</evidence>
<protein>
    <recommendedName>
        <fullName evidence="4">mannan endo-1,4-beta-mannosidase</fullName>
        <ecNumber evidence="4">3.2.1.78</ecNumber>
    </recommendedName>
</protein>
<dbReference type="SUPFAM" id="SSF51445">
    <property type="entry name" value="(Trans)glycosidases"/>
    <property type="match status" value="1"/>
</dbReference>
<dbReference type="Pfam" id="PF26410">
    <property type="entry name" value="GH5_mannosidase"/>
    <property type="match status" value="1"/>
</dbReference>
<feature type="domain" description="Glycoside hydrolase family 5" evidence="10">
    <location>
        <begin position="115"/>
        <end position="270"/>
    </location>
</feature>
<feature type="signal peptide" evidence="9">
    <location>
        <begin position="1"/>
        <end position="21"/>
    </location>
</feature>
<accession>A0AAN7AC20</accession>
<feature type="chain" id="PRO_5042954134" description="mannan endo-1,4-beta-mannosidase" evidence="9">
    <location>
        <begin position="22"/>
        <end position="416"/>
    </location>
</feature>
<evidence type="ECO:0000256" key="6">
    <source>
        <dbReference type="ARBA" id="ARBA00022729"/>
    </source>
</evidence>
<organism evidence="11 12">
    <name type="scientific">Triangularia setosa</name>
    <dbReference type="NCBI Taxonomy" id="2587417"/>
    <lineage>
        <taxon>Eukaryota</taxon>
        <taxon>Fungi</taxon>
        <taxon>Dikarya</taxon>
        <taxon>Ascomycota</taxon>
        <taxon>Pezizomycotina</taxon>
        <taxon>Sordariomycetes</taxon>
        <taxon>Sordariomycetidae</taxon>
        <taxon>Sordariales</taxon>
        <taxon>Podosporaceae</taxon>
        <taxon>Triangularia</taxon>
    </lineage>
</organism>
<evidence type="ECO:0000313" key="11">
    <source>
        <dbReference type="EMBL" id="KAK4180157.1"/>
    </source>
</evidence>
<dbReference type="Proteomes" id="UP001302321">
    <property type="component" value="Unassembled WGS sequence"/>
</dbReference>
<dbReference type="GO" id="GO:0016985">
    <property type="term" value="F:mannan endo-1,4-beta-mannosidase activity"/>
    <property type="evidence" value="ECO:0007669"/>
    <property type="project" value="UniProtKB-EC"/>
</dbReference>
<dbReference type="PANTHER" id="PTHR31451">
    <property type="match status" value="1"/>
</dbReference>
<dbReference type="InterPro" id="IPR045053">
    <property type="entry name" value="MAN-like"/>
</dbReference>
<keyword evidence="12" id="KW-1185">Reference proteome</keyword>
<comment type="subcellular location">
    <subcellularLocation>
        <location evidence="2">Secreted</location>
    </subcellularLocation>
</comment>
<evidence type="ECO:0000256" key="5">
    <source>
        <dbReference type="ARBA" id="ARBA00022525"/>
    </source>
</evidence>
<evidence type="ECO:0000256" key="7">
    <source>
        <dbReference type="ARBA" id="ARBA00022801"/>
    </source>
</evidence>
<sequence length="416" mass="46222">MKQQLLALVALTLGLINNGAAQSQSPDIRDLPVIRNGSLLLLNNKPWKAVGANVYWLGLGENVLPSPGEPYYPPFHASYPTPGRTSQIMSVITAMGGTTIRSHTLGVSVGNPLSLWPSPNQTNPDAFQPIDWAVYRARVYGLRLMVPLVDNFDYYHGGKYTFLRWAGFNLSRSADERNPQVQEFYNNSKVVNLFKAYIETLLTHQNAYTNLTYAEDPTIFAIETGNELCGPVWGDMDVPTEWVRDIGRFVKELAPGKLFVDGTYGVNRTHFAAKEVDIFSNHYYPVSTAKLQRDLETLASVDKPYFAGEYGWLGNAATADASLPAWYRQIERDPKVMGDTFWSLFGHNVPECNTFVEHNDGFTMQYGNPAHAAQIKIVRQHFVKMSQGLSISADAELPPVACPAPTSLTEVTPLNV</sequence>